<evidence type="ECO:0008006" key="3">
    <source>
        <dbReference type="Google" id="ProtNLM"/>
    </source>
</evidence>
<dbReference type="Proteomes" id="UP000054097">
    <property type="component" value="Unassembled WGS sequence"/>
</dbReference>
<reference evidence="1 2" key="1">
    <citation type="submission" date="2014-04" db="EMBL/GenBank/DDBJ databases">
        <authorList>
            <consortium name="DOE Joint Genome Institute"/>
            <person name="Kuo A."/>
            <person name="Zuccaro A."/>
            <person name="Kohler A."/>
            <person name="Nagy L.G."/>
            <person name="Floudas D."/>
            <person name="Copeland A."/>
            <person name="Barry K.W."/>
            <person name="Cichocki N."/>
            <person name="Veneault-Fourrey C."/>
            <person name="LaButti K."/>
            <person name="Lindquist E.A."/>
            <person name="Lipzen A."/>
            <person name="Lundell T."/>
            <person name="Morin E."/>
            <person name="Murat C."/>
            <person name="Sun H."/>
            <person name="Tunlid A."/>
            <person name="Henrissat B."/>
            <person name="Grigoriev I.V."/>
            <person name="Hibbett D.S."/>
            <person name="Martin F."/>
            <person name="Nordberg H.P."/>
            <person name="Cantor M.N."/>
            <person name="Hua S.X."/>
        </authorList>
    </citation>
    <scope>NUCLEOTIDE SEQUENCE [LARGE SCALE GENOMIC DNA]</scope>
    <source>
        <strain evidence="1 2">MAFF 305830</strain>
    </source>
</reference>
<gene>
    <name evidence="1" type="ORF">M408DRAFT_329761</name>
</gene>
<dbReference type="OrthoDB" id="3273780at2759"/>
<name>A0A0C2WNJ5_SERVB</name>
<dbReference type="HOGENOM" id="CLU_036229_0_0_1"/>
<organism evidence="1 2">
    <name type="scientific">Serendipita vermifera MAFF 305830</name>
    <dbReference type="NCBI Taxonomy" id="933852"/>
    <lineage>
        <taxon>Eukaryota</taxon>
        <taxon>Fungi</taxon>
        <taxon>Dikarya</taxon>
        <taxon>Basidiomycota</taxon>
        <taxon>Agaricomycotina</taxon>
        <taxon>Agaricomycetes</taxon>
        <taxon>Sebacinales</taxon>
        <taxon>Serendipitaceae</taxon>
        <taxon>Serendipita</taxon>
    </lineage>
</organism>
<dbReference type="EMBL" id="KN824296">
    <property type="protein sequence ID" value="KIM27813.1"/>
    <property type="molecule type" value="Genomic_DNA"/>
</dbReference>
<proteinExistence type="predicted"/>
<protein>
    <recommendedName>
        <fullName evidence="3">F-box domain-containing protein</fullName>
    </recommendedName>
</protein>
<evidence type="ECO:0000313" key="2">
    <source>
        <dbReference type="Proteomes" id="UP000054097"/>
    </source>
</evidence>
<reference evidence="2" key="2">
    <citation type="submission" date="2015-01" db="EMBL/GenBank/DDBJ databases">
        <title>Evolutionary Origins and Diversification of the Mycorrhizal Mutualists.</title>
        <authorList>
            <consortium name="DOE Joint Genome Institute"/>
            <consortium name="Mycorrhizal Genomics Consortium"/>
            <person name="Kohler A."/>
            <person name="Kuo A."/>
            <person name="Nagy L.G."/>
            <person name="Floudas D."/>
            <person name="Copeland A."/>
            <person name="Barry K.W."/>
            <person name="Cichocki N."/>
            <person name="Veneault-Fourrey C."/>
            <person name="LaButti K."/>
            <person name="Lindquist E.A."/>
            <person name="Lipzen A."/>
            <person name="Lundell T."/>
            <person name="Morin E."/>
            <person name="Murat C."/>
            <person name="Riley R."/>
            <person name="Ohm R."/>
            <person name="Sun H."/>
            <person name="Tunlid A."/>
            <person name="Henrissat B."/>
            <person name="Grigoriev I.V."/>
            <person name="Hibbett D.S."/>
            <person name="Martin F."/>
        </authorList>
    </citation>
    <scope>NUCLEOTIDE SEQUENCE [LARGE SCALE GENOMIC DNA]</scope>
    <source>
        <strain evidence="2">MAFF 305830</strain>
    </source>
</reference>
<dbReference type="SUPFAM" id="SSF52047">
    <property type="entry name" value="RNI-like"/>
    <property type="match status" value="1"/>
</dbReference>
<dbReference type="AlphaFoldDB" id="A0A0C2WNJ5"/>
<accession>A0A0C2WNJ5</accession>
<evidence type="ECO:0000313" key="1">
    <source>
        <dbReference type="EMBL" id="KIM27813.1"/>
    </source>
</evidence>
<sequence length="422" mass="48979">MFDYTNVAVEIWYSILLAVIDLPYILDTQLDLNRHYWDDAERYHNVDAYTESERHRRMLRLVCKSWRAFADEHKHRWITYNPDPGPNEKDHQIALKVIRLATSASDEEAEETDIKAYPRRIMFNIRSPHDLGNLQDLIDNCSSKARILFTESSRGYEDDVFDYIMDHSASLPNLRNLGVSFPKRSMPLQAISQSFPNLTTLGINDKPAMRVTCEDDKLVLPDLAMLKLDLTPFRIKSLETWSLPSLVHLITPVNSCLVDGMEIGFEPVRILGANLVFLYIYSLDVPIAVPRAFWSWFPNLLELSSFFSHLYFESPVPAHHPLKYIFHCPHYDSKPNVSIVGVSTEHAERPWVLHNLQLLPPNFRRLTIWNTWSYYSEILSSHCDLVQRNAILTRMEEICKSKGIRLEDQSKLSLSEYIQEGP</sequence>
<keyword evidence="2" id="KW-1185">Reference proteome</keyword>